<keyword evidence="7 10" id="KW-0378">Hydrolase</keyword>
<evidence type="ECO:0000313" key="11">
    <source>
        <dbReference type="EMBL" id="VVE42779.1"/>
    </source>
</evidence>
<dbReference type="AlphaFoldDB" id="A0A5E4Y207"/>
<dbReference type="GO" id="GO:0046872">
    <property type="term" value="F:metal ion binding"/>
    <property type="evidence" value="ECO:0007669"/>
    <property type="project" value="UniProtKB-KW"/>
</dbReference>
<sequence length="239" mass="25127">MGCGKTICNSVLIDLDGTLVDTAPDIVEAAGRMLEDLSMKPLQFKTVAGFIGRGVPNLVRLTLEASGLEPSVEQYRAEALFHRHYRVLNGRFSGVFPGVPAGLAALRAGGYRLACVTNKPERLASQLLDLTGLANAFDVLVGGDTIAQMKPDPGPIHHACRMLESGVAGSVMVGDSGVDVAAARAAGIPVFIMRYGYAGPGGPESLGCDGVLGSLEDLPDFLTWGNPLTASRHNNLRRN</sequence>
<evidence type="ECO:0000256" key="1">
    <source>
        <dbReference type="ARBA" id="ARBA00000830"/>
    </source>
</evidence>
<dbReference type="EC" id="3.1.3.18" evidence="5 10"/>
<keyword evidence="6 10" id="KW-0479">Metal-binding</keyword>
<dbReference type="GO" id="GO:0005829">
    <property type="term" value="C:cytosol"/>
    <property type="evidence" value="ECO:0007669"/>
    <property type="project" value="TreeGrafter"/>
</dbReference>
<dbReference type="Gene3D" id="3.40.50.1000">
    <property type="entry name" value="HAD superfamily/HAD-like"/>
    <property type="match status" value="1"/>
</dbReference>
<protein>
    <recommendedName>
        <fullName evidence="5 10">Phosphoglycolate phosphatase</fullName>
        <shortName evidence="10">PGP</shortName>
        <shortName evidence="10">PGPase</shortName>
        <ecNumber evidence="5 10">3.1.3.18</ecNumber>
    </recommendedName>
</protein>
<evidence type="ECO:0000256" key="7">
    <source>
        <dbReference type="ARBA" id="ARBA00022801"/>
    </source>
</evidence>
<comment type="pathway">
    <text evidence="3 10">Organic acid metabolism; glycolate biosynthesis; glycolate from 2-phosphoglycolate: step 1/1.</text>
</comment>
<organism evidence="11 12">
    <name type="scientific">Pandoraea terrae</name>
    <dbReference type="NCBI Taxonomy" id="1537710"/>
    <lineage>
        <taxon>Bacteria</taxon>
        <taxon>Pseudomonadati</taxon>
        <taxon>Pseudomonadota</taxon>
        <taxon>Betaproteobacteria</taxon>
        <taxon>Burkholderiales</taxon>
        <taxon>Burkholderiaceae</taxon>
        <taxon>Pandoraea</taxon>
    </lineage>
</organism>
<keyword evidence="9 10" id="KW-0119">Carbohydrate metabolism</keyword>
<dbReference type="Proteomes" id="UP000414233">
    <property type="component" value="Unassembled WGS sequence"/>
</dbReference>
<dbReference type="RefSeq" id="WP_150698945.1">
    <property type="nucleotide sequence ID" value="NZ_CABPRZ010000021.1"/>
</dbReference>
<dbReference type="OrthoDB" id="9776368at2"/>
<dbReference type="NCBIfam" id="TIGR01449">
    <property type="entry name" value="PGP_bact"/>
    <property type="match status" value="1"/>
</dbReference>
<evidence type="ECO:0000256" key="2">
    <source>
        <dbReference type="ARBA" id="ARBA00001946"/>
    </source>
</evidence>
<comment type="catalytic activity">
    <reaction evidence="1 10">
        <text>2-phosphoglycolate + H2O = glycolate + phosphate</text>
        <dbReference type="Rhea" id="RHEA:14369"/>
        <dbReference type="ChEBI" id="CHEBI:15377"/>
        <dbReference type="ChEBI" id="CHEBI:29805"/>
        <dbReference type="ChEBI" id="CHEBI:43474"/>
        <dbReference type="ChEBI" id="CHEBI:58033"/>
        <dbReference type="EC" id="3.1.3.18"/>
    </reaction>
</comment>
<dbReference type="InterPro" id="IPR036412">
    <property type="entry name" value="HAD-like_sf"/>
</dbReference>
<feature type="binding site" evidence="10">
    <location>
        <position position="175"/>
    </location>
    <ligand>
        <name>Mg(2+)</name>
        <dbReference type="ChEBI" id="CHEBI:18420"/>
    </ligand>
</feature>
<dbReference type="HAMAP" id="MF_00495">
    <property type="entry name" value="GPH_hydrolase_bact"/>
    <property type="match status" value="1"/>
</dbReference>
<feature type="active site" description="Nucleophile" evidence="10">
    <location>
        <position position="14"/>
    </location>
</feature>
<dbReference type="GO" id="GO:0046295">
    <property type="term" value="P:glycolate biosynthetic process"/>
    <property type="evidence" value="ECO:0007669"/>
    <property type="project" value="UniProtKB-UniRule"/>
</dbReference>
<dbReference type="EMBL" id="CABPRZ010000021">
    <property type="protein sequence ID" value="VVE42779.1"/>
    <property type="molecule type" value="Genomic_DNA"/>
</dbReference>
<dbReference type="SUPFAM" id="SSF56784">
    <property type="entry name" value="HAD-like"/>
    <property type="match status" value="1"/>
</dbReference>
<feature type="binding site" evidence="10">
    <location>
        <position position="14"/>
    </location>
    <ligand>
        <name>Mg(2+)</name>
        <dbReference type="ChEBI" id="CHEBI:18420"/>
    </ligand>
</feature>
<evidence type="ECO:0000256" key="6">
    <source>
        <dbReference type="ARBA" id="ARBA00022723"/>
    </source>
</evidence>
<keyword evidence="8 10" id="KW-0460">Magnesium</keyword>
<evidence type="ECO:0000256" key="9">
    <source>
        <dbReference type="ARBA" id="ARBA00023277"/>
    </source>
</evidence>
<dbReference type="UniPathway" id="UPA00865">
    <property type="reaction ID" value="UER00834"/>
</dbReference>
<dbReference type="GO" id="GO:0005975">
    <property type="term" value="P:carbohydrate metabolic process"/>
    <property type="evidence" value="ECO:0007669"/>
    <property type="project" value="InterPro"/>
</dbReference>
<evidence type="ECO:0000256" key="4">
    <source>
        <dbReference type="ARBA" id="ARBA00006171"/>
    </source>
</evidence>
<dbReference type="NCBIfam" id="TIGR01549">
    <property type="entry name" value="HAD-SF-IA-v1"/>
    <property type="match status" value="1"/>
</dbReference>
<accession>A0A5E4Y207</accession>
<dbReference type="GO" id="GO:0008967">
    <property type="term" value="F:phosphoglycolate phosphatase activity"/>
    <property type="evidence" value="ECO:0007669"/>
    <property type="project" value="UniProtKB-UniRule"/>
</dbReference>
<dbReference type="InterPro" id="IPR041492">
    <property type="entry name" value="HAD_2"/>
</dbReference>
<proteinExistence type="inferred from homology"/>
<feature type="binding site" evidence="10">
    <location>
        <position position="16"/>
    </location>
    <ligand>
        <name>Mg(2+)</name>
        <dbReference type="ChEBI" id="CHEBI:18420"/>
    </ligand>
</feature>
<reference evidence="11 12" key="1">
    <citation type="submission" date="2019-08" db="EMBL/GenBank/DDBJ databases">
        <authorList>
            <person name="Peeters C."/>
        </authorList>
    </citation>
    <scope>NUCLEOTIDE SEQUENCE [LARGE SCALE GENOMIC DNA]</scope>
    <source>
        <strain evidence="11 12">LMG 30175</strain>
    </source>
</reference>
<dbReference type="Gene3D" id="1.10.150.240">
    <property type="entry name" value="Putative phosphatase, domain 2"/>
    <property type="match status" value="1"/>
</dbReference>
<evidence type="ECO:0000256" key="3">
    <source>
        <dbReference type="ARBA" id="ARBA00004818"/>
    </source>
</evidence>
<gene>
    <name evidence="11" type="ORF">PTE30175_04146</name>
</gene>
<dbReference type="PANTHER" id="PTHR43434">
    <property type="entry name" value="PHOSPHOGLYCOLATE PHOSPHATASE"/>
    <property type="match status" value="1"/>
</dbReference>
<dbReference type="PRINTS" id="PR00413">
    <property type="entry name" value="HADHALOGNASE"/>
</dbReference>
<evidence type="ECO:0000313" key="12">
    <source>
        <dbReference type="Proteomes" id="UP000414233"/>
    </source>
</evidence>
<comment type="function">
    <text evidence="10">Specifically catalyzes the dephosphorylation of 2-phosphoglycolate. Is involved in the dissimilation of the intracellular 2-phosphoglycolate formed during the DNA repair of 3'-phosphoglycolate ends, a major class of DNA lesions induced by oxidative stress.</text>
</comment>
<dbReference type="InterPro" id="IPR050155">
    <property type="entry name" value="HAD-like_hydrolase_sf"/>
</dbReference>
<comment type="similarity">
    <text evidence="4 10">Belongs to the HAD-like hydrolase superfamily. CbbY/CbbZ/Gph/YieH family.</text>
</comment>
<dbReference type="SFLD" id="SFLDG01129">
    <property type="entry name" value="C1.5:_HAD__Beta-PGM__Phosphata"/>
    <property type="match status" value="1"/>
</dbReference>
<evidence type="ECO:0000256" key="10">
    <source>
        <dbReference type="HAMAP-Rule" id="MF_00495"/>
    </source>
</evidence>
<evidence type="ECO:0000256" key="8">
    <source>
        <dbReference type="ARBA" id="ARBA00022842"/>
    </source>
</evidence>
<dbReference type="SFLD" id="SFLDS00003">
    <property type="entry name" value="Haloacid_Dehalogenase"/>
    <property type="match status" value="1"/>
</dbReference>
<comment type="cofactor">
    <cofactor evidence="2 10">
        <name>Mg(2+)</name>
        <dbReference type="ChEBI" id="CHEBI:18420"/>
    </cofactor>
</comment>
<dbReference type="InterPro" id="IPR006439">
    <property type="entry name" value="HAD-SF_hydro_IA"/>
</dbReference>
<dbReference type="InterPro" id="IPR023214">
    <property type="entry name" value="HAD_sf"/>
</dbReference>
<dbReference type="InterPro" id="IPR037512">
    <property type="entry name" value="PGPase_prok"/>
</dbReference>
<evidence type="ECO:0000256" key="5">
    <source>
        <dbReference type="ARBA" id="ARBA00013078"/>
    </source>
</evidence>
<keyword evidence="12" id="KW-1185">Reference proteome</keyword>
<name>A0A5E4Y207_9BURK</name>
<dbReference type="InterPro" id="IPR023198">
    <property type="entry name" value="PGP-like_dom2"/>
</dbReference>
<dbReference type="GO" id="GO:0006281">
    <property type="term" value="P:DNA repair"/>
    <property type="evidence" value="ECO:0007669"/>
    <property type="project" value="TreeGrafter"/>
</dbReference>
<dbReference type="PANTHER" id="PTHR43434:SF1">
    <property type="entry name" value="PHOSPHOGLYCOLATE PHOSPHATASE"/>
    <property type="match status" value="1"/>
</dbReference>
<dbReference type="Pfam" id="PF13419">
    <property type="entry name" value="HAD_2"/>
    <property type="match status" value="1"/>
</dbReference>